<dbReference type="EMBL" id="ABSV01000608">
    <property type="protein sequence ID" value="EDZ72740.1"/>
    <property type="molecule type" value="Genomic_DNA"/>
</dbReference>
<evidence type="ECO:0000313" key="3">
    <source>
        <dbReference type="Proteomes" id="UP000008988"/>
    </source>
</evidence>
<proteinExistence type="predicted"/>
<accession>B5VH45</accession>
<sequence>MPCLLPPTQVPEAPSISANNGVLFSSFALLFMFFNSLAISLGSKELYRSSRSCTICSSLIPCRTLIFSLWIDFASDSGASVLVCCFSASLPLVFFFWALFSLSLSFQDDIFLGLYNSGNPVPQLLVLRVPLSLLSTESDVSFSTISPSKSITMVAE</sequence>
<reference evidence="2 3" key="1">
    <citation type="journal article" date="2008" name="FEMS Yeast Res.">
        <title>Comparative genome analysis of a Saccharomyces cerevisiae wine strain.</title>
        <authorList>
            <person name="Borneman A.R."/>
            <person name="Forgan A.H."/>
            <person name="Pretorius I.S."/>
            <person name="Chambers P.J."/>
        </authorList>
    </citation>
    <scope>NUCLEOTIDE SEQUENCE [LARGE SCALE GENOMIC DNA]</scope>
    <source>
        <strain evidence="2 3">AWRI1631</strain>
    </source>
</reference>
<keyword evidence="1" id="KW-0472">Membrane</keyword>
<evidence type="ECO:0000256" key="1">
    <source>
        <dbReference type="SAM" id="Phobius"/>
    </source>
</evidence>
<comment type="caution">
    <text evidence="2">The sequence shown here is derived from an EMBL/GenBank/DDBJ whole genome shotgun (WGS) entry which is preliminary data.</text>
</comment>
<keyword evidence="1" id="KW-1133">Transmembrane helix</keyword>
<keyword evidence="1" id="KW-0812">Transmembrane</keyword>
<dbReference type="AlphaFoldDB" id="B5VH45"/>
<evidence type="ECO:0000313" key="2">
    <source>
        <dbReference type="EMBL" id="EDZ72740.1"/>
    </source>
</evidence>
<name>B5VH45_YEAS6</name>
<gene>
    <name evidence="2" type="ORF">AWRI1631_47370</name>
</gene>
<protein>
    <submittedName>
        <fullName evidence="2">Uncharacterized protein</fullName>
    </submittedName>
</protein>
<feature type="transmembrane region" description="Helical" evidence="1">
    <location>
        <begin position="77"/>
        <end position="100"/>
    </location>
</feature>
<dbReference type="Proteomes" id="UP000008988">
    <property type="component" value="Unassembled WGS sequence"/>
</dbReference>
<organism evidence="2 3">
    <name type="scientific">Saccharomyces cerevisiae (strain AWRI1631)</name>
    <name type="common">Baker's yeast</name>
    <dbReference type="NCBI Taxonomy" id="545124"/>
    <lineage>
        <taxon>Eukaryota</taxon>
        <taxon>Fungi</taxon>
        <taxon>Dikarya</taxon>
        <taxon>Ascomycota</taxon>
        <taxon>Saccharomycotina</taxon>
        <taxon>Saccharomycetes</taxon>
        <taxon>Saccharomycetales</taxon>
        <taxon>Saccharomycetaceae</taxon>
        <taxon>Saccharomyces</taxon>
    </lineage>
</organism>
<feature type="transmembrane region" description="Helical" evidence="1">
    <location>
        <begin position="53"/>
        <end position="71"/>
    </location>
</feature>
<feature type="transmembrane region" description="Helical" evidence="1">
    <location>
        <begin position="20"/>
        <end position="41"/>
    </location>
</feature>